<proteinExistence type="predicted"/>
<comment type="caution">
    <text evidence="2">The sequence shown here is derived from an EMBL/GenBank/DDBJ whole genome shotgun (WGS) entry which is preliminary data.</text>
</comment>
<sequence length="263" mass="29070">MRGHLLDTTAALDAHLRAELLADDRVTHAVAYGSVPQGTADAWSDVEYWAFLAPGTDAEAATWLRDRLPVLHTLVNEFGTTVALLPGLRRVELHLVPQHRLPEVENWTPEHVNPARMLVKDTDGQLAAHLAALSARTPDPPGEAQMTLDRTLNWLILGLNVLARGERLRALEVLWWIQGGVLRLARLRSGHTQHWGNATRRAEWEVDTVTVGRSAQLTCDLDGLEPAYMAAVQWTLELAEALNLSVPPELATDLRQAVHTHPA</sequence>
<keyword evidence="3" id="KW-1185">Reference proteome</keyword>
<dbReference type="RefSeq" id="WP_322473484.1">
    <property type="nucleotide sequence ID" value="NZ_JBHRZG010000014.1"/>
</dbReference>
<accession>A0ABV7ZA05</accession>
<evidence type="ECO:0000313" key="3">
    <source>
        <dbReference type="Proteomes" id="UP001595803"/>
    </source>
</evidence>
<dbReference type="InterPro" id="IPR048495">
    <property type="entry name" value="LinB-like_C"/>
</dbReference>
<dbReference type="Proteomes" id="UP001595803">
    <property type="component" value="Unassembled WGS sequence"/>
</dbReference>
<dbReference type="EMBL" id="JBHRZG010000014">
    <property type="protein sequence ID" value="MFC3833810.1"/>
    <property type="molecule type" value="Genomic_DNA"/>
</dbReference>
<dbReference type="Gene3D" id="1.20.120.330">
    <property type="entry name" value="Nucleotidyltransferases domain 2"/>
    <property type="match status" value="1"/>
</dbReference>
<dbReference type="Gene3D" id="3.30.460.10">
    <property type="entry name" value="Beta Polymerase, domain 2"/>
    <property type="match status" value="1"/>
</dbReference>
<reference evidence="3" key="1">
    <citation type="journal article" date="2019" name="Int. J. Syst. Evol. Microbiol.">
        <title>The Global Catalogue of Microorganisms (GCM) 10K type strain sequencing project: providing services to taxonomists for standard genome sequencing and annotation.</title>
        <authorList>
            <consortium name="The Broad Institute Genomics Platform"/>
            <consortium name="The Broad Institute Genome Sequencing Center for Infectious Disease"/>
            <person name="Wu L."/>
            <person name="Ma J."/>
        </authorList>
    </citation>
    <scope>NUCLEOTIDE SEQUENCE [LARGE SCALE GENOMIC DNA]</scope>
    <source>
        <strain evidence="3">CCTCC AB 2017081</strain>
    </source>
</reference>
<name>A0ABV7ZA05_9DEIO</name>
<gene>
    <name evidence="2" type="ORF">ACFOSB_13160</name>
</gene>
<dbReference type="InterPro" id="IPR043519">
    <property type="entry name" value="NT_sf"/>
</dbReference>
<organism evidence="2 3">
    <name type="scientific">Deinococcus rufus</name>
    <dbReference type="NCBI Taxonomy" id="2136097"/>
    <lineage>
        <taxon>Bacteria</taxon>
        <taxon>Thermotogati</taxon>
        <taxon>Deinococcota</taxon>
        <taxon>Deinococci</taxon>
        <taxon>Deinococcales</taxon>
        <taxon>Deinococcaceae</taxon>
        <taxon>Deinococcus</taxon>
    </lineage>
</organism>
<evidence type="ECO:0000313" key="2">
    <source>
        <dbReference type="EMBL" id="MFC3833810.1"/>
    </source>
</evidence>
<protein>
    <recommendedName>
        <fullName evidence="1">Lincosamide nucleotidyltransferase-like C-terminal domain-containing protein</fullName>
    </recommendedName>
</protein>
<evidence type="ECO:0000259" key="1">
    <source>
        <dbReference type="Pfam" id="PF21418"/>
    </source>
</evidence>
<dbReference type="Pfam" id="PF21418">
    <property type="entry name" value="LinB-like_C"/>
    <property type="match status" value="1"/>
</dbReference>
<feature type="domain" description="Lincosamide nucleotidyltransferase-like C-terminal" evidence="1">
    <location>
        <begin position="152"/>
        <end position="251"/>
    </location>
</feature>